<keyword evidence="6" id="KW-0488">Methylation</keyword>
<dbReference type="PANTHER" id="PTHR13211:SF0">
    <property type="entry name" value="TELOMERASE CAJAL BODY PROTEIN 1"/>
    <property type="match status" value="1"/>
</dbReference>
<dbReference type="InterPro" id="IPR019765">
    <property type="entry name" value="Ephrin_CS"/>
</dbReference>
<evidence type="ECO:0000256" key="17">
    <source>
        <dbReference type="ARBA" id="ARBA00022989"/>
    </source>
</evidence>
<evidence type="ECO:0000256" key="8">
    <source>
        <dbReference type="ARBA" id="ARBA00022574"/>
    </source>
</evidence>
<keyword evidence="15" id="KW-0779">Telomere</keyword>
<evidence type="ECO:0000256" key="15">
    <source>
        <dbReference type="ARBA" id="ARBA00022895"/>
    </source>
</evidence>
<evidence type="ECO:0000256" key="22">
    <source>
        <dbReference type="ARBA" id="ARBA00023204"/>
    </source>
</evidence>
<comment type="caution">
    <text evidence="37">The sequence shown here is derived from an EMBL/GenBank/DDBJ whole genome shotgun (WGS) entry which is preliminary data.</text>
</comment>
<dbReference type="Gene3D" id="2.60.40.420">
    <property type="entry name" value="Cupredoxins - blue copper proteins"/>
    <property type="match status" value="1"/>
</dbReference>
<feature type="compositionally biased region" description="Basic and acidic residues" evidence="34">
    <location>
        <begin position="695"/>
        <end position="710"/>
    </location>
</feature>
<keyword evidence="7" id="KW-0597">Phosphoprotein</keyword>
<dbReference type="PROSITE" id="PS01299">
    <property type="entry name" value="EPHRIN_RBD_1"/>
    <property type="match status" value="1"/>
</dbReference>
<comment type="similarity">
    <text evidence="24">Belongs to the TCAB1 family.</text>
</comment>
<feature type="region of interest" description="Disordered" evidence="34">
    <location>
        <begin position="764"/>
        <end position="808"/>
    </location>
</feature>
<dbReference type="PROSITE" id="PS00678">
    <property type="entry name" value="WD_REPEATS_1"/>
    <property type="match status" value="1"/>
</dbReference>
<feature type="disulfide bond" evidence="33">
    <location>
        <begin position="602"/>
        <end position="666"/>
    </location>
</feature>
<evidence type="ECO:0000256" key="1">
    <source>
        <dbReference type="ARBA" id="ARBA00004408"/>
    </source>
</evidence>
<feature type="compositionally biased region" description="Low complexity" evidence="34">
    <location>
        <begin position="113"/>
        <end position="127"/>
    </location>
</feature>
<evidence type="ECO:0000256" key="11">
    <source>
        <dbReference type="ARBA" id="ARBA00022737"/>
    </source>
</evidence>
<keyword evidence="8 32" id="KW-0853">WD repeat</keyword>
<dbReference type="InterPro" id="IPR001799">
    <property type="entry name" value="Ephrin_RBD"/>
</dbReference>
<evidence type="ECO:0000256" key="20">
    <source>
        <dbReference type="ARBA" id="ARBA00023180"/>
    </source>
</evidence>
<comment type="similarity">
    <text evidence="33">Belongs to the ephrin family.</text>
</comment>
<evidence type="ECO:0000256" key="14">
    <source>
        <dbReference type="ARBA" id="ARBA00022884"/>
    </source>
</evidence>
<feature type="transmembrane region" description="Helical" evidence="35">
    <location>
        <begin position="737"/>
        <end position="761"/>
    </location>
</feature>
<keyword evidence="19 33" id="KW-1015">Disulfide bond</keyword>
<dbReference type="GO" id="GO:0006281">
    <property type="term" value="P:DNA repair"/>
    <property type="evidence" value="ECO:0007669"/>
    <property type="project" value="UniProtKB-KW"/>
</dbReference>
<reference evidence="37" key="1">
    <citation type="submission" date="2020-03" db="EMBL/GenBank/DDBJ databases">
        <title>Studies in the Genomics of Life Span.</title>
        <authorList>
            <person name="Glass D."/>
        </authorList>
    </citation>
    <scope>NUCLEOTIDE SEQUENCE</scope>
    <source>
        <strain evidence="37">LTLLF</strain>
        <tissue evidence="37">Muscle</tissue>
    </source>
</reference>
<organism evidence="37 38">
    <name type="scientific">Microtus ochrogaster</name>
    <name type="common">Prairie vole</name>
    <dbReference type="NCBI Taxonomy" id="79684"/>
    <lineage>
        <taxon>Eukaryota</taxon>
        <taxon>Metazoa</taxon>
        <taxon>Chordata</taxon>
        <taxon>Craniata</taxon>
        <taxon>Vertebrata</taxon>
        <taxon>Euteleostomi</taxon>
        <taxon>Mammalia</taxon>
        <taxon>Eutheria</taxon>
        <taxon>Euarchontoglires</taxon>
        <taxon>Glires</taxon>
        <taxon>Rodentia</taxon>
        <taxon>Myomorpha</taxon>
        <taxon>Muroidea</taxon>
        <taxon>Cricetidae</taxon>
        <taxon>Arvicolinae</taxon>
        <taxon>Microtus</taxon>
    </lineage>
</organism>
<feature type="repeat" description="WD" evidence="32">
    <location>
        <begin position="410"/>
        <end position="431"/>
    </location>
</feature>
<feature type="region of interest" description="Disordered" evidence="34">
    <location>
        <begin position="1"/>
        <end position="127"/>
    </location>
</feature>
<evidence type="ECO:0000256" key="5">
    <source>
        <dbReference type="ARBA" id="ARBA00022473"/>
    </source>
</evidence>
<gene>
    <name evidence="37" type="ORF">LTLLF_148205</name>
</gene>
<dbReference type="AlphaFoldDB" id="A0A8J6GIN9"/>
<evidence type="ECO:0000256" key="13">
    <source>
        <dbReference type="ARBA" id="ARBA00022782"/>
    </source>
</evidence>
<keyword evidence="5" id="KW-0217">Developmental protein</keyword>
<keyword evidence="17 35" id="KW-1133">Transmembrane helix</keyword>
<keyword evidence="4" id="KW-0158">Chromosome</keyword>
<dbReference type="GO" id="GO:0003723">
    <property type="term" value="F:RNA binding"/>
    <property type="evidence" value="ECO:0007669"/>
    <property type="project" value="UniProtKB-KW"/>
</dbReference>
<evidence type="ECO:0000256" key="4">
    <source>
        <dbReference type="ARBA" id="ARBA00022454"/>
    </source>
</evidence>
<evidence type="ECO:0000256" key="35">
    <source>
        <dbReference type="SAM" id="Phobius"/>
    </source>
</evidence>
<evidence type="ECO:0000256" key="31">
    <source>
        <dbReference type="ARBA" id="ARBA00076871"/>
    </source>
</evidence>
<keyword evidence="9 35" id="KW-0812">Transmembrane</keyword>
<evidence type="ECO:0000256" key="33">
    <source>
        <dbReference type="PROSITE-ProRule" id="PRU00884"/>
    </source>
</evidence>
<evidence type="ECO:0000259" key="36">
    <source>
        <dbReference type="PROSITE" id="PS51551"/>
    </source>
</evidence>
<evidence type="ECO:0000256" key="10">
    <source>
        <dbReference type="ARBA" id="ARBA00022729"/>
    </source>
</evidence>
<proteinExistence type="inferred from homology"/>
<evidence type="ECO:0000256" key="28">
    <source>
        <dbReference type="ARBA" id="ARBA00057908"/>
    </source>
</evidence>
<evidence type="ECO:0000256" key="19">
    <source>
        <dbReference type="ARBA" id="ARBA00023157"/>
    </source>
</evidence>
<dbReference type="SUPFAM" id="SSF50978">
    <property type="entry name" value="WD40 repeat-like"/>
    <property type="match status" value="1"/>
</dbReference>
<keyword evidence="22" id="KW-0234">DNA repair</keyword>
<evidence type="ECO:0000256" key="16">
    <source>
        <dbReference type="ARBA" id="ARBA00022902"/>
    </source>
</evidence>
<keyword evidence="18 35" id="KW-0472">Membrane</keyword>
<evidence type="ECO:0000256" key="23">
    <source>
        <dbReference type="ARBA" id="ARBA00023242"/>
    </source>
</evidence>
<evidence type="ECO:0000256" key="25">
    <source>
        <dbReference type="ARBA" id="ARBA00040657"/>
    </source>
</evidence>
<evidence type="ECO:0000256" key="27">
    <source>
        <dbReference type="ARBA" id="ARBA00046543"/>
    </source>
</evidence>
<dbReference type="GO" id="GO:0000781">
    <property type="term" value="C:chromosome, telomeric region"/>
    <property type="evidence" value="ECO:0007669"/>
    <property type="project" value="UniProtKB-SubCell"/>
</dbReference>
<comment type="caution">
    <text evidence="33">Lacks conserved residue(s) required for the propagation of feature annotation.</text>
</comment>
<evidence type="ECO:0000256" key="21">
    <source>
        <dbReference type="ARBA" id="ARBA00023186"/>
    </source>
</evidence>
<comment type="subcellular location">
    <subcellularLocation>
        <location evidence="3">Chromosome</location>
        <location evidence="3">Telomere</location>
    </subcellularLocation>
    <subcellularLocation>
        <location evidence="2">Membrane</location>
        <topology evidence="2">Single-pass type I membrane protein</topology>
    </subcellularLocation>
    <subcellularLocation>
        <location evidence="1">Nucleus</location>
        <location evidence="1">Cajal body</location>
    </subcellularLocation>
</comment>
<feature type="region of interest" description="Disordered" evidence="34">
    <location>
        <begin position="678"/>
        <end position="735"/>
    </location>
</feature>
<evidence type="ECO:0000256" key="9">
    <source>
        <dbReference type="ARBA" id="ARBA00022692"/>
    </source>
</evidence>
<keyword evidence="12" id="KW-0227">DNA damage</keyword>
<keyword evidence="16" id="KW-0524">Neurogenesis</keyword>
<dbReference type="FunFam" id="2.60.40.420:FF:000019">
    <property type="entry name" value="Putative ephrin-B3"/>
    <property type="match status" value="1"/>
</dbReference>
<evidence type="ECO:0000256" key="3">
    <source>
        <dbReference type="ARBA" id="ARBA00004574"/>
    </source>
</evidence>
<evidence type="ECO:0000256" key="7">
    <source>
        <dbReference type="ARBA" id="ARBA00022553"/>
    </source>
</evidence>
<dbReference type="PANTHER" id="PTHR13211">
    <property type="entry name" value="TELOMERASE CAJAL BODY PROTEIN 1"/>
    <property type="match status" value="1"/>
</dbReference>
<accession>A0A8J6GIN9</accession>
<evidence type="ECO:0000256" key="30">
    <source>
        <dbReference type="ARBA" id="ARBA00069619"/>
    </source>
</evidence>
<evidence type="ECO:0000256" key="29">
    <source>
        <dbReference type="ARBA" id="ARBA00064027"/>
    </source>
</evidence>
<keyword evidence="10" id="KW-0732">Signal</keyword>
<evidence type="ECO:0000256" key="12">
    <source>
        <dbReference type="ARBA" id="ARBA00022763"/>
    </source>
</evidence>
<evidence type="ECO:0000256" key="2">
    <source>
        <dbReference type="ARBA" id="ARBA00004479"/>
    </source>
</evidence>
<evidence type="ECO:0000256" key="32">
    <source>
        <dbReference type="PROSITE-ProRule" id="PRU00221"/>
    </source>
</evidence>
<evidence type="ECO:0000313" key="37">
    <source>
        <dbReference type="EMBL" id="KAH0511438.1"/>
    </source>
</evidence>
<dbReference type="SUPFAM" id="SSF49503">
    <property type="entry name" value="Cupredoxins"/>
    <property type="match status" value="1"/>
</dbReference>
<evidence type="ECO:0000256" key="18">
    <source>
        <dbReference type="ARBA" id="ARBA00023136"/>
    </source>
</evidence>
<evidence type="ECO:0000256" key="24">
    <source>
        <dbReference type="ARBA" id="ARBA00038279"/>
    </source>
</evidence>
<dbReference type="Proteomes" id="UP000710432">
    <property type="component" value="Unassembled WGS sequence"/>
</dbReference>
<dbReference type="Gene3D" id="2.130.10.10">
    <property type="entry name" value="YVTN repeat-like/Quinoprotein amine dehydrogenase"/>
    <property type="match status" value="1"/>
</dbReference>
<dbReference type="Pfam" id="PF00400">
    <property type="entry name" value="WD40"/>
    <property type="match status" value="4"/>
</dbReference>
<dbReference type="InterPro" id="IPR015943">
    <property type="entry name" value="WD40/YVTN_repeat-like_dom_sf"/>
</dbReference>
<sequence>MKTSEERPSAPDSIPSDQAPAPVPQGSPVDKNTDSELLPPPCSEDEQCQRATDSVADSVVCPEPQQGDSVPLSSAPLEVEFNTPGELSPRIEEQELSENVSHPVEETNQPALESGEAVEGVSEEPGPVVEGDTFWSYNFSQVPRYLTGSWSEFSTRSENFLKGCKWAPDGSCILTNSADNVLRIYNLPPELYSEGPVEYAEMVPVLRMAEGDTIYDYCWYSQMSSAQPDTSYVASSSRENPIHIWDAFTGELRASFRAYNHLDELTAAHSLCFSPDGSQLFCGFNRTVRVFSTSRPGRDCEVRATFAKKQGQSGIISCLAFSPSQPLYACGSYGRTIGLYACDDGSPLALLGGHQAGVTHLCFHPDGNLFFSGARKDAELLCWDLRQPGYVLWSLSREVSTNQRIYFDVDPSGQFLVSGNTNGDVSVWDIRGALSDCKLESVMTFLPQKDCTNGVSACFRSPPVVEMKASRSWIFPCCLYATPILNGGFSSGGVEGDQTPVDHQLSYMLYEVLHLQGYHYPLQAARKQRCFGMEEEQAAGAKGEGFSGLIGFQAEGGYVLYPQIGDRLDLLCPRARPPGPHSSPSYEFYKLYLVGGAQGRRCEAPPAPNLLLTCDRPDLDLRFTIKFQEYSPNLWGHEFRSHHDYYIIATSDGTREGLESLQGGVCLTRGMKVLLRVGQSPRGGALPRKPVSEMPMERDRGAAHSLEPGKDSLPGDPNSNATSRGAEGPLPPPSMPAVAGAAGGLALLLLGVAGAGGAMCWRRRRAKPSESRHPGPGSFGRGGSLGLGGGGGMGPREAEPGELGIALRGGGAADPPFCPHYEKVSGDYGHPVYIVQDGPPQSPPNIYYKV</sequence>
<feature type="compositionally biased region" description="Gly residues" evidence="34">
    <location>
        <begin position="777"/>
        <end position="794"/>
    </location>
</feature>
<evidence type="ECO:0000256" key="34">
    <source>
        <dbReference type="SAM" id="MobiDB-lite"/>
    </source>
</evidence>
<dbReference type="EMBL" id="JAATJU010022200">
    <property type="protein sequence ID" value="KAH0511438.1"/>
    <property type="molecule type" value="Genomic_DNA"/>
</dbReference>
<dbReference type="GO" id="GO:0030154">
    <property type="term" value="P:cell differentiation"/>
    <property type="evidence" value="ECO:0007669"/>
    <property type="project" value="UniProtKB-KW"/>
</dbReference>
<dbReference type="GO" id="GO:0007267">
    <property type="term" value="P:cell-cell signaling"/>
    <property type="evidence" value="ECO:0007669"/>
    <property type="project" value="UniProtKB-ARBA"/>
</dbReference>
<keyword evidence="13" id="KW-0221">Differentiation</keyword>
<keyword evidence="20" id="KW-0325">Glycoprotein</keyword>
<comment type="function">
    <text evidence="28">Cell surface transmembrane ligand for Eph receptors, a family of receptor tyrosine kinases which are crucial for migration, repulsion and adhesion during neuronal, vascular and epithelial development. Binds promiscuously Eph receptors residing on adjacent cells, leading to contact-dependent bidirectional signaling into neighboring cells. The signaling pathway downstream of the receptor is referred to as forward signaling while the signaling pathway downstream of the ephrin ligand is referred to as reverse signaling. May play a pivotal role in forebrain function. Binds to, and induce the collapse of, commissural axons/growth cones in vitro. May play a role in constraining the orientation of longitudinally projecting axons.</text>
</comment>
<feature type="domain" description="Ephrin RBD" evidence="36">
    <location>
        <begin position="538"/>
        <end position="677"/>
    </location>
</feature>
<dbReference type="InterPro" id="IPR019775">
    <property type="entry name" value="WD40_repeat_CS"/>
</dbReference>
<dbReference type="InterPro" id="IPR001680">
    <property type="entry name" value="WD40_rpt"/>
</dbReference>
<dbReference type="FunFam" id="2.130.10.10:FF:000453">
    <property type="entry name" value="Telomerase Cajal body protein 1"/>
    <property type="match status" value="1"/>
</dbReference>
<evidence type="ECO:0000256" key="6">
    <source>
        <dbReference type="ARBA" id="ARBA00022481"/>
    </source>
</evidence>
<dbReference type="GO" id="GO:0030576">
    <property type="term" value="P:Cajal body organization"/>
    <property type="evidence" value="ECO:0007669"/>
    <property type="project" value="TreeGrafter"/>
</dbReference>
<comment type="subunit">
    <text evidence="29">Interacts with GRIP1 and GRIP2.</text>
</comment>
<keyword evidence="23" id="KW-0539">Nucleus</keyword>
<dbReference type="Pfam" id="PF00812">
    <property type="entry name" value="Ephrin"/>
    <property type="match status" value="1"/>
</dbReference>
<evidence type="ECO:0000313" key="38">
    <source>
        <dbReference type="Proteomes" id="UP000710432"/>
    </source>
</evidence>
<dbReference type="GO" id="GO:0015030">
    <property type="term" value="C:Cajal body"/>
    <property type="evidence" value="ECO:0007669"/>
    <property type="project" value="UniProtKB-SubCell"/>
</dbReference>
<dbReference type="InterPro" id="IPR036322">
    <property type="entry name" value="WD40_repeat_dom_sf"/>
</dbReference>
<dbReference type="PROSITE" id="PS51551">
    <property type="entry name" value="EPHRIN_RBD_2"/>
    <property type="match status" value="1"/>
</dbReference>
<dbReference type="GO" id="GO:0005886">
    <property type="term" value="C:plasma membrane"/>
    <property type="evidence" value="ECO:0007669"/>
    <property type="project" value="UniProtKB-ARBA"/>
</dbReference>
<dbReference type="PRINTS" id="PR01347">
    <property type="entry name" value="EPHRIN"/>
</dbReference>
<keyword evidence="11" id="KW-0677">Repeat</keyword>
<keyword evidence="14" id="KW-0694">RNA-binding</keyword>
<keyword evidence="21" id="KW-0143">Chaperone</keyword>
<dbReference type="GO" id="GO:0007399">
    <property type="term" value="P:nervous system development"/>
    <property type="evidence" value="ECO:0007669"/>
    <property type="project" value="UniProtKB-KW"/>
</dbReference>
<comment type="subunit">
    <text evidence="27">Component of the telomerase holoenzyme complex composed of one molecule of TERT, one molecule of WRAP53/TCAB1, two molecules of H/ACA ribonucleoprotein complex subunits DKC1, NOP10, NHP2 and GAR1, and a telomerase RNA template component (TERC). The telomerase holoenzyme complex is associated with TEP1, SMG6/EST1A and POT1. Interacts with the chaperonin-containing T-complex (TRiC) complex; which mediates the folding of WRAP53/TCAB1. Interacts with COIL. Interacts with SMN1. Interacts with RNF8. Interacts with histone H2AX.</text>
</comment>
<dbReference type="InterPro" id="IPR051150">
    <property type="entry name" value="SWT21/TCAB1_mRNA_Telomere"/>
</dbReference>
<evidence type="ECO:0000256" key="26">
    <source>
        <dbReference type="ARBA" id="ARBA00041558"/>
    </source>
</evidence>
<dbReference type="PROSITE" id="PS50082">
    <property type="entry name" value="WD_REPEATS_2"/>
    <property type="match status" value="1"/>
</dbReference>
<protein>
    <recommendedName>
        <fullName evidence="30">Ephrin-B3</fullName>
    </recommendedName>
    <alternativeName>
        <fullName evidence="25">Telomerase Cajal body protein 1</fullName>
    </alternativeName>
    <alternativeName>
        <fullName evidence="26">WD repeat-containing protein 79</fullName>
    </alternativeName>
    <alternativeName>
        <fullName evidence="31">WD40 repeat-containing protein antisense to TP53 gene homolog</fullName>
    </alternativeName>
</protein>
<dbReference type="SMART" id="SM00320">
    <property type="entry name" value="WD40"/>
    <property type="match status" value="5"/>
</dbReference>
<dbReference type="InterPro" id="IPR008972">
    <property type="entry name" value="Cupredoxin"/>
</dbReference>
<name>A0A8J6GIN9_MICOH</name>